<dbReference type="SUPFAM" id="SSF53474">
    <property type="entry name" value="alpha/beta-Hydrolases"/>
    <property type="match status" value="1"/>
</dbReference>
<evidence type="ECO:0000313" key="3">
    <source>
        <dbReference type="Proteomes" id="UP000823405"/>
    </source>
</evidence>
<accession>A0A9P6QTN3</accession>
<name>A0A9P6QTN3_9FUNG</name>
<dbReference type="Pfam" id="PF00561">
    <property type="entry name" value="Abhydrolase_1"/>
    <property type="match status" value="1"/>
</dbReference>
<protein>
    <recommendedName>
        <fullName evidence="1">AB hydrolase-1 domain-containing protein</fullName>
    </recommendedName>
</protein>
<organism evidence="2 3">
    <name type="scientific">Linnemannia gamsii</name>
    <dbReference type="NCBI Taxonomy" id="64522"/>
    <lineage>
        <taxon>Eukaryota</taxon>
        <taxon>Fungi</taxon>
        <taxon>Fungi incertae sedis</taxon>
        <taxon>Mucoromycota</taxon>
        <taxon>Mortierellomycotina</taxon>
        <taxon>Mortierellomycetes</taxon>
        <taxon>Mortierellales</taxon>
        <taxon>Mortierellaceae</taxon>
        <taxon>Linnemannia</taxon>
    </lineage>
</organism>
<dbReference type="InterPro" id="IPR029058">
    <property type="entry name" value="AB_hydrolase_fold"/>
</dbReference>
<feature type="domain" description="AB hydrolase-1" evidence="1">
    <location>
        <begin position="14"/>
        <end position="131"/>
    </location>
</feature>
<comment type="caution">
    <text evidence="2">The sequence shown here is derived from an EMBL/GenBank/DDBJ whole genome shotgun (WGS) entry which is preliminary data.</text>
</comment>
<gene>
    <name evidence="2" type="ORF">BGZ97_006153</name>
</gene>
<reference evidence="2" key="1">
    <citation type="journal article" date="2020" name="Fungal Divers.">
        <title>Resolving the Mortierellaceae phylogeny through synthesis of multi-gene phylogenetics and phylogenomics.</title>
        <authorList>
            <person name="Vandepol N."/>
            <person name="Liber J."/>
            <person name="Desiro A."/>
            <person name="Na H."/>
            <person name="Kennedy M."/>
            <person name="Barry K."/>
            <person name="Grigoriev I.V."/>
            <person name="Miller A.N."/>
            <person name="O'Donnell K."/>
            <person name="Stajich J.E."/>
            <person name="Bonito G."/>
        </authorList>
    </citation>
    <scope>NUCLEOTIDE SEQUENCE</scope>
    <source>
        <strain evidence="2">NVP60</strain>
    </source>
</reference>
<proteinExistence type="predicted"/>
<dbReference type="PANTHER" id="PTHR11440">
    <property type="entry name" value="LECITHIN-CHOLESTEROL ACYLTRANSFERASE-RELATED"/>
    <property type="match status" value="1"/>
</dbReference>
<dbReference type="AlphaFoldDB" id="A0A9P6QTN3"/>
<evidence type="ECO:0000313" key="2">
    <source>
        <dbReference type="EMBL" id="KAG0290517.1"/>
    </source>
</evidence>
<dbReference type="OrthoDB" id="5592486at2759"/>
<evidence type="ECO:0000259" key="1">
    <source>
        <dbReference type="Pfam" id="PF00561"/>
    </source>
</evidence>
<dbReference type="EMBL" id="JAAAIN010002734">
    <property type="protein sequence ID" value="KAG0290517.1"/>
    <property type="molecule type" value="Genomic_DNA"/>
</dbReference>
<dbReference type="Gene3D" id="3.40.50.1820">
    <property type="entry name" value="alpha/beta hydrolase"/>
    <property type="match status" value="2"/>
</dbReference>
<dbReference type="InterPro" id="IPR000073">
    <property type="entry name" value="AB_hydrolase_1"/>
</dbReference>
<dbReference type="Proteomes" id="UP000823405">
    <property type="component" value="Unassembled WGS sequence"/>
</dbReference>
<keyword evidence="3" id="KW-1185">Reference proteome</keyword>
<sequence>MPVVSSCYSAPRHPIVLCHGLFGFDKLGPDTIPHLQIHYWKGIQKALTKLGARVIVASVPKTGSIKKRAEALHRMLTNTVEDMHVNFLAHSMGGLDCRYLISHIQDKNYDVKSLTTLSTPHRGSPVMDWLRDSIGVGHLQHAEEEAMRKLGEAARLSKAAALDLQEALRAYQATTGESNFHYDTTTTTIPPPFSYPNHSSSTGSFAGPLPPPPTIQNSGNPIISPLLHRLIPYLDTPAYANLTTDYCQNVFNPNTPDDPRVSYYSYGASVKQIPVWAPLGIPWEIIKAKEGENDGLVSTHSARWGHYVGTEDADHWDLNNRYRLKIGYDQKPFDAVDFYMNIATLMYKEGH</sequence>